<accession>A0A5N6L5N9</accession>
<keyword evidence="2" id="KW-1185">Reference proteome</keyword>
<reference evidence="1 2" key="1">
    <citation type="submission" date="2019-06" db="EMBL/GenBank/DDBJ databases">
        <title>A chromosomal-level reference genome of Carpinus fangiana (Coryloideae, Betulaceae).</title>
        <authorList>
            <person name="Yang X."/>
            <person name="Wang Z."/>
            <person name="Zhang L."/>
            <person name="Hao G."/>
            <person name="Liu J."/>
            <person name="Yang Y."/>
        </authorList>
    </citation>
    <scope>NUCLEOTIDE SEQUENCE [LARGE SCALE GENOMIC DNA]</scope>
    <source>
        <strain evidence="1">Cfa_2016G</strain>
        <tissue evidence="1">Leaf</tissue>
    </source>
</reference>
<evidence type="ECO:0000313" key="2">
    <source>
        <dbReference type="Proteomes" id="UP000327013"/>
    </source>
</evidence>
<name>A0A5N6L5N9_9ROSI</name>
<dbReference type="Proteomes" id="UP000327013">
    <property type="component" value="Unassembled WGS sequence"/>
</dbReference>
<comment type="caution">
    <text evidence="1">The sequence shown here is derived from an EMBL/GenBank/DDBJ whole genome shotgun (WGS) entry which is preliminary data.</text>
</comment>
<dbReference type="EMBL" id="VIBQ01000168">
    <property type="protein sequence ID" value="KAB9173091.1"/>
    <property type="molecule type" value="Genomic_DNA"/>
</dbReference>
<proteinExistence type="predicted"/>
<protein>
    <submittedName>
        <fullName evidence="1">Uncharacterized protein</fullName>
    </submittedName>
</protein>
<gene>
    <name evidence="1" type="ORF">FH972_026994</name>
</gene>
<sequence length="197" mass="22474">MDSKPVDFSPNLSFPPSVNQEEIFQELDGEGQQPIEVDPSTPDSDLFDLDKEGDKITFYEDAIYDLVHELREEEKRPLADEPHRINQAIDRVRENLSTPDKQESENLGMKNLSFRALSLEVPANAYGWKLAFRRQNLFLSDIRSKDMLICLYLPDSLIFPPSPDPSSSRRRKDKSNTIYGRLGIANLPTREAFSLSG</sequence>
<evidence type="ECO:0000313" key="1">
    <source>
        <dbReference type="EMBL" id="KAB9173091.1"/>
    </source>
</evidence>
<dbReference type="AlphaFoldDB" id="A0A5N6L5N9"/>
<organism evidence="1 2">
    <name type="scientific">Carpinus fangiana</name>
    <dbReference type="NCBI Taxonomy" id="176857"/>
    <lineage>
        <taxon>Eukaryota</taxon>
        <taxon>Viridiplantae</taxon>
        <taxon>Streptophyta</taxon>
        <taxon>Embryophyta</taxon>
        <taxon>Tracheophyta</taxon>
        <taxon>Spermatophyta</taxon>
        <taxon>Magnoliopsida</taxon>
        <taxon>eudicotyledons</taxon>
        <taxon>Gunneridae</taxon>
        <taxon>Pentapetalae</taxon>
        <taxon>rosids</taxon>
        <taxon>fabids</taxon>
        <taxon>Fagales</taxon>
        <taxon>Betulaceae</taxon>
        <taxon>Carpinus</taxon>
    </lineage>
</organism>